<accession>A0A7W6K974</accession>
<evidence type="ECO:0000313" key="2">
    <source>
        <dbReference type="Proteomes" id="UP000532273"/>
    </source>
</evidence>
<name>A0A7W6K974_9SPHI</name>
<sequence>MSLISNANIQTVGEIYYLFKDLSIPLHSSRDDAPLY</sequence>
<dbReference type="EMBL" id="JACIEF010000002">
    <property type="protein sequence ID" value="MBB4107410.1"/>
    <property type="molecule type" value="Genomic_DNA"/>
</dbReference>
<dbReference type="AlphaFoldDB" id="A0A7W6K974"/>
<comment type="caution">
    <text evidence="1">The sequence shown here is derived from an EMBL/GenBank/DDBJ whole genome shotgun (WGS) entry which is preliminary data.</text>
</comment>
<protein>
    <submittedName>
        <fullName evidence="1">Uncharacterized protein (UPF0248 family)</fullName>
    </submittedName>
</protein>
<reference evidence="1 2" key="1">
    <citation type="submission" date="2020-08" db="EMBL/GenBank/DDBJ databases">
        <title>Genomic Encyclopedia of Type Strains, Phase IV (KMG-IV): sequencing the most valuable type-strain genomes for metagenomic binning, comparative biology and taxonomic classification.</title>
        <authorList>
            <person name="Goeker M."/>
        </authorList>
    </citation>
    <scope>NUCLEOTIDE SEQUENCE [LARGE SCALE GENOMIC DNA]</scope>
    <source>
        <strain evidence="1 2">DSM 100774</strain>
    </source>
</reference>
<organism evidence="1 2">
    <name type="scientific">Pedobacter zeae</name>
    <dbReference type="NCBI Taxonomy" id="1737356"/>
    <lineage>
        <taxon>Bacteria</taxon>
        <taxon>Pseudomonadati</taxon>
        <taxon>Bacteroidota</taxon>
        <taxon>Sphingobacteriia</taxon>
        <taxon>Sphingobacteriales</taxon>
        <taxon>Sphingobacteriaceae</taxon>
        <taxon>Pedobacter</taxon>
    </lineage>
</organism>
<evidence type="ECO:0000313" key="1">
    <source>
        <dbReference type="EMBL" id="MBB4107410.1"/>
    </source>
</evidence>
<dbReference type="Proteomes" id="UP000532273">
    <property type="component" value="Unassembled WGS sequence"/>
</dbReference>
<proteinExistence type="predicted"/>
<gene>
    <name evidence="1" type="ORF">GGQ60_001391</name>
</gene>